<organism evidence="1 2">
    <name type="scientific">Rhodoblastus acidophilus</name>
    <name type="common">Rhodopseudomonas acidophila</name>
    <dbReference type="NCBI Taxonomy" id="1074"/>
    <lineage>
        <taxon>Bacteria</taxon>
        <taxon>Pseudomonadati</taxon>
        <taxon>Pseudomonadota</taxon>
        <taxon>Alphaproteobacteria</taxon>
        <taxon>Hyphomicrobiales</taxon>
        <taxon>Rhodoblastaceae</taxon>
        <taxon>Rhodoblastus</taxon>
    </lineage>
</organism>
<evidence type="ECO:0000313" key="2">
    <source>
        <dbReference type="Proteomes" id="UP000439113"/>
    </source>
</evidence>
<dbReference type="Proteomes" id="UP000439113">
    <property type="component" value="Unassembled WGS sequence"/>
</dbReference>
<dbReference type="RefSeq" id="WP_155447893.1">
    <property type="nucleotide sequence ID" value="NZ_WNKS01000030.1"/>
</dbReference>
<sequence length="291" mass="31103">MPTIITRLFAAEEQALAAVDAVKHKFADREINLVTPASAESPDLEALIVKGGVKPEHAPAYAEAVRQGNFVLTLRTSWGIAKDVVARLGDHEPLAPIVAETEHTSYVTPGEDNPAPFSALLGLPVLEEFKSNIELVDHPAPLSDLLKLPVLSNIGPFSTLIHLGPFSGLINNPTPLSSALRLPVLVDFQAMARNSKPWATLLHIGPFSTLLNIGPFSGLINNPTPLSSALRLPVLIEIPSVSRDAKPWSSLLHIGPFSSLLNIGPFSTLIDNPTPLSSALKLPVLLNAKKK</sequence>
<comment type="caution">
    <text evidence="1">The sequence shown here is derived from an EMBL/GenBank/DDBJ whole genome shotgun (WGS) entry which is preliminary data.</text>
</comment>
<evidence type="ECO:0000313" key="1">
    <source>
        <dbReference type="EMBL" id="MTV33213.1"/>
    </source>
</evidence>
<protein>
    <submittedName>
        <fullName evidence="1">Uncharacterized protein</fullName>
    </submittedName>
</protein>
<dbReference type="AlphaFoldDB" id="A0A6N8DVK3"/>
<reference evidence="1 2" key="1">
    <citation type="submission" date="2019-11" db="EMBL/GenBank/DDBJ databases">
        <title>Whole-genome sequence of a Rhodoblastus acidophilus DSM 142.</title>
        <authorList>
            <person name="Kyndt J.A."/>
            <person name="Meyer T.E."/>
        </authorList>
    </citation>
    <scope>NUCLEOTIDE SEQUENCE [LARGE SCALE GENOMIC DNA]</scope>
    <source>
        <strain evidence="1 2">DSM 142</strain>
    </source>
</reference>
<dbReference type="OrthoDB" id="8138134at2"/>
<proteinExistence type="predicted"/>
<dbReference type="EMBL" id="WNKS01000030">
    <property type="protein sequence ID" value="MTV33213.1"/>
    <property type="molecule type" value="Genomic_DNA"/>
</dbReference>
<accession>A0A6N8DVK3</accession>
<name>A0A6N8DVK3_RHOAC</name>
<gene>
    <name evidence="1" type="ORF">GJ654_19720</name>
</gene>